<dbReference type="KEGG" id="aum:AURMO_00609"/>
<dbReference type="AlphaFoldDB" id="A0A2Z3RXI4"/>
<keyword evidence="7" id="KW-1185">Reference proteome</keyword>
<dbReference type="Gene3D" id="1.10.260.40">
    <property type="entry name" value="lambda repressor-like DNA-binding domains"/>
    <property type="match status" value="1"/>
</dbReference>
<evidence type="ECO:0000259" key="5">
    <source>
        <dbReference type="PROSITE" id="PS50943"/>
    </source>
</evidence>
<dbReference type="InterPro" id="IPR010982">
    <property type="entry name" value="Lambda_DNA-bd_dom_sf"/>
</dbReference>
<dbReference type="GO" id="GO:0000976">
    <property type="term" value="F:transcription cis-regulatory region binding"/>
    <property type="evidence" value="ECO:0007669"/>
    <property type="project" value="TreeGrafter"/>
</dbReference>
<dbReference type="InterPro" id="IPR000843">
    <property type="entry name" value="HTH_LacI"/>
</dbReference>
<feature type="domain" description="HTH lacI-type" evidence="4">
    <location>
        <begin position="10"/>
        <end position="64"/>
    </location>
</feature>
<evidence type="ECO:0000256" key="2">
    <source>
        <dbReference type="ARBA" id="ARBA00023125"/>
    </source>
</evidence>
<gene>
    <name evidence="6" type="ORF">AURMO_00609</name>
</gene>
<keyword evidence="1" id="KW-0805">Transcription regulation</keyword>
<proteinExistence type="predicted"/>
<dbReference type="SMART" id="SM00354">
    <property type="entry name" value="HTH_LACI"/>
    <property type="match status" value="1"/>
</dbReference>
<evidence type="ECO:0000313" key="7">
    <source>
        <dbReference type="Proteomes" id="UP000246894"/>
    </source>
</evidence>
<name>A0A2Z3RXI4_9MICO</name>
<reference evidence="6 7" key="1">
    <citation type="submission" date="2017-10" db="EMBL/GenBank/DDBJ databases">
        <title>Genome of an Actinobacterium that displays light-enhanced growth.</title>
        <authorList>
            <person name="Maresca J.A."/>
            <person name="Hempel P."/>
            <person name="Shevchenko O."/>
            <person name="Miller K.J."/>
            <person name="Hahn M.W."/>
        </authorList>
    </citation>
    <scope>NUCLEOTIDE SEQUENCE [LARGE SCALE GENOMIC DNA]</scope>
    <source>
        <strain evidence="6 7">MWH-Mo1</strain>
    </source>
</reference>
<keyword evidence="2" id="KW-0238">DNA-binding</keyword>
<organism evidence="6 7">
    <name type="scientific">Aurantimicrobium photophilum</name>
    <dbReference type="NCBI Taxonomy" id="1987356"/>
    <lineage>
        <taxon>Bacteria</taxon>
        <taxon>Bacillati</taxon>
        <taxon>Actinomycetota</taxon>
        <taxon>Actinomycetes</taxon>
        <taxon>Micrococcales</taxon>
        <taxon>Microbacteriaceae</taxon>
        <taxon>Aurantimicrobium</taxon>
    </lineage>
</organism>
<feature type="domain" description="HTH cro/C1-type" evidence="5">
    <location>
        <begin position="11"/>
        <end position="54"/>
    </location>
</feature>
<dbReference type="InterPro" id="IPR001387">
    <property type="entry name" value="Cro/C1-type_HTH"/>
</dbReference>
<dbReference type="Gene3D" id="3.40.50.2300">
    <property type="match status" value="2"/>
</dbReference>
<dbReference type="PROSITE" id="PS50932">
    <property type="entry name" value="HTH_LACI_2"/>
    <property type="match status" value="1"/>
</dbReference>
<evidence type="ECO:0000256" key="1">
    <source>
        <dbReference type="ARBA" id="ARBA00023015"/>
    </source>
</evidence>
<dbReference type="PANTHER" id="PTHR30146">
    <property type="entry name" value="LACI-RELATED TRANSCRIPTIONAL REPRESSOR"/>
    <property type="match status" value="1"/>
</dbReference>
<dbReference type="Pfam" id="PF00356">
    <property type="entry name" value="LacI"/>
    <property type="match status" value="1"/>
</dbReference>
<sequence>MSSTKKPKQATRADVARMAGVSESTVSYALTGVRPISEDTRERIEEAMKTLGYVPNAMAQALASKKSGLLALLFPVGERGFGETDFEYVEAATEAAAEDGYQLLLWPNAVEDTASLKKIVAQGLVEGVLLMEVRSQDPRVEVLRESGTPFCLIGRTDDSQDLTYVDADFSQWGPMAIHHLADLGHTNIGVISMRGELVEAGYGPVVRTEKPLIEVAQRAGVHVTIKHPKPTIRAGRQAFEELLQEQPDITAIIGFNEPAFIGALEVAGARGIRIPEDLSVLSFGLSDEAANMTVPAQTTINVDGPELGRMAVQYLIARLNGDKKSVLQNLTQPQFFDRGSTGPAPQLRG</sequence>
<dbReference type="Pfam" id="PF13377">
    <property type="entry name" value="Peripla_BP_3"/>
    <property type="match status" value="1"/>
</dbReference>
<evidence type="ECO:0000259" key="4">
    <source>
        <dbReference type="PROSITE" id="PS50932"/>
    </source>
</evidence>
<dbReference type="RefSeq" id="WP_110233084.1">
    <property type="nucleotide sequence ID" value="NZ_CP023994.1"/>
</dbReference>
<keyword evidence="3" id="KW-0804">Transcription</keyword>
<dbReference type="PANTHER" id="PTHR30146:SF153">
    <property type="entry name" value="LACTOSE OPERON REPRESSOR"/>
    <property type="match status" value="1"/>
</dbReference>
<protein>
    <submittedName>
        <fullName evidence="6">HTH-type transcriptional repressor PurR</fullName>
    </submittedName>
</protein>
<dbReference type="GO" id="GO:0003700">
    <property type="term" value="F:DNA-binding transcription factor activity"/>
    <property type="evidence" value="ECO:0007669"/>
    <property type="project" value="TreeGrafter"/>
</dbReference>
<dbReference type="EMBL" id="CP023994">
    <property type="protein sequence ID" value="AWR21220.1"/>
    <property type="molecule type" value="Genomic_DNA"/>
</dbReference>
<evidence type="ECO:0000256" key="3">
    <source>
        <dbReference type="ARBA" id="ARBA00023163"/>
    </source>
</evidence>
<dbReference type="Proteomes" id="UP000246894">
    <property type="component" value="Chromosome"/>
</dbReference>
<accession>A0A2Z3RXI4</accession>
<dbReference type="PROSITE" id="PS50943">
    <property type="entry name" value="HTH_CROC1"/>
    <property type="match status" value="1"/>
</dbReference>
<dbReference type="SUPFAM" id="SSF47413">
    <property type="entry name" value="lambda repressor-like DNA-binding domains"/>
    <property type="match status" value="1"/>
</dbReference>
<dbReference type="OrthoDB" id="252678at2"/>
<evidence type="ECO:0000313" key="6">
    <source>
        <dbReference type="EMBL" id="AWR21220.1"/>
    </source>
</evidence>
<dbReference type="SUPFAM" id="SSF53822">
    <property type="entry name" value="Periplasmic binding protein-like I"/>
    <property type="match status" value="1"/>
</dbReference>
<dbReference type="InterPro" id="IPR028082">
    <property type="entry name" value="Peripla_BP_I"/>
</dbReference>
<dbReference type="CDD" id="cd01392">
    <property type="entry name" value="HTH_LacI"/>
    <property type="match status" value="1"/>
</dbReference>
<dbReference type="InterPro" id="IPR046335">
    <property type="entry name" value="LacI/GalR-like_sensor"/>
</dbReference>